<dbReference type="GO" id="GO:0005829">
    <property type="term" value="C:cytosol"/>
    <property type="evidence" value="ECO:0007669"/>
    <property type="project" value="UniProtKB-ARBA"/>
</dbReference>
<comment type="subunit">
    <text evidence="2">Homodimer.</text>
</comment>
<comment type="caution">
    <text evidence="16">The sequence shown here is derived from an EMBL/GenBank/DDBJ whole genome shotgun (WGS) entry which is preliminary data.</text>
</comment>
<dbReference type="EMBL" id="QQOH01000002">
    <property type="protein sequence ID" value="RDE22928.1"/>
    <property type="molecule type" value="Genomic_DNA"/>
</dbReference>
<reference evidence="16 17" key="1">
    <citation type="submission" date="2018-07" db="EMBL/GenBank/DDBJ databases">
        <title>Motiliproteus coralliicola sp. nov., a bacterium isolated from Coral.</title>
        <authorList>
            <person name="Wang G."/>
        </authorList>
    </citation>
    <scope>NUCLEOTIDE SEQUENCE [LARGE SCALE GENOMIC DNA]</scope>
    <source>
        <strain evidence="16 17">C34</strain>
    </source>
</reference>
<dbReference type="PANTHER" id="PTHR48105">
    <property type="entry name" value="THIOREDOXIN REDUCTASE 1-RELATED-RELATED"/>
    <property type="match status" value="1"/>
</dbReference>
<evidence type="ECO:0000256" key="1">
    <source>
        <dbReference type="ARBA" id="ARBA00009333"/>
    </source>
</evidence>
<gene>
    <name evidence="16" type="ORF">DV711_10265</name>
</gene>
<dbReference type="InterPro" id="IPR023753">
    <property type="entry name" value="FAD/NAD-binding_dom"/>
</dbReference>
<evidence type="ECO:0000313" key="16">
    <source>
        <dbReference type="EMBL" id="RDE22928.1"/>
    </source>
</evidence>
<dbReference type="Proteomes" id="UP000253769">
    <property type="component" value="Unassembled WGS sequence"/>
</dbReference>
<evidence type="ECO:0000256" key="6">
    <source>
        <dbReference type="ARBA" id="ARBA00023002"/>
    </source>
</evidence>
<evidence type="ECO:0000256" key="12">
    <source>
        <dbReference type="PIRSR" id="PIRSR000238-2"/>
    </source>
</evidence>
<dbReference type="InterPro" id="IPR036249">
    <property type="entry name" value="Thioredoxin-like_sf"/>
</dbReference>
<proteinExistence type="inferred from homology"/>
<dbReference type="AlphaFoldDB" id="A0A369WLH4"/>
<dbReference type="InterPro" id="IPR012336">
    <property type="entry name" value="Thioredoxin-like_fold"/>
</dbReference>
<evidence type="ECO:0000259" key="15">
    <source>
        <dbReference type="Pfam" id="PF13192"/>
    </source>
</evidence>
<evidence type="ECO:0000256" key="9">
    <source>
        <dbReference type="ARBA" id="ARBA00023284"/>
    </source>
</evidence>
<feature type="domain" description="Thioredoxin-like fold" evidence="15">
    <location>
        <begin position="125"/>
        <end position="195"/>
    </location>
</feature>
<evidence type="ECO:0000259" key="14">
    <source>
        <dbReference type="Pfam" id="PF07992"/>
    </source>
</evidence>
<dbReference type="Gene3D" id="3.40.30.80">
    <property type="match status" value="1"/>
</dbReference>
<dbReference type="Gene3D" id="3.50.50.60">
    <property type="entry name" value="FAD/NAD(P)-binding domain"/>
    <property type="match status" value="2"/>
</dbReference>
<comment type="cofactor">
    <cofactor evidence="11">
        <name>FAD</name>
        <dbReference type="ChEBI" id="CHEBI:57692"/>
    </cofactor>
    <text evidence="11">Binds 1 FAD per subunit.</text>
</comment>
<evidence type="ECO:0000256" key="5">
    <source>
        <dbReference type="ARBA" id="ARBA00022827"/>
    </source>
</evidence>
<dbReference type="GO" id="GO:0051287">
    <property type="term" value="F:NAD binding"/>
    <property type="evidence" value="ECO:0007669"/>
    <property type="project" value="InterPro"/>
</dbReference>
<accession>A0A369WLH4</accession>
<sequence length="540" mass="57926">MLDTQLKLQLESYLQKVVAPIELLLALDDSPQSQQLYQLATEIESLSALISVRQQASPSGRVPAMAIAREGEEPRVEFAGVPMGHEFSSLVLALLQAGGHPTKQEQALLDRIEQLDRPLVIETYISLSCQNCPEVVQAFNLMALINPQIQHRMIDGALFKQEVESRNILAVPSVYVNGELFGQGRMTLNEMVDKLDTALDTGAAAKKAAELDQKEPYDLLVVGGGPAGAAAAIYAARKGIRTGIVADRFGGQVLDTMAIENFISVSATEGPKLVANLEQHVLDYDVDLMQGQRAAGIQRNGLIEVPLESGATLKSRSVVLSTGARWREMNVPGEHEYRGRGVAYCPHCDGPLFKGKSVAVIGGGNSGIEAAIDLAGIVEHVTVLEFADTLRADEVLQRKARSMSNIDIIASAMTTEVLGDGQRVTGLTYVDRETDEQHQLALAGIFVQIGLVPNTEWLGDSIDLTAHGEIEINQRGETSMPGVFAAGDVSSVPYKQIIIAMGSGSTAALSAFDYLIREPISSDEPNDSADSEQEAQPSAA</sequence>
<dbReference type="InterPro" id="IPR044142">
    <property type="entry name" value="AhpF_NTD_N"/>
</dbReference>
<keyword evidence="6" id="KW-0560">Oxidoreductase</keyword>
<feature type="region of interest" description="Disordered" evidence="13">
    <location>
        <begin position="520"/>
        <end position="540"/>
    </location>
</feature>
<dbReference type="OrthoDB" id="9806179at2"/>
<dbReference type="Pfam" id="PF07992">
    <property type="entry name" value="Pyr_redox_2"/>
    <property type="match status" value="1"/>
</dbReference>
<keyword evidence="4" id="KW-0285">Flavoprotein</keyword>
<keyword evidence="5 11" id="KW-0274">FAD</keyword>
<keyword evidence="17" id="KW-1185">Reference proteome</keyword>
<organism evidence="16 17">
    <name type="scientific">Motiliproteus coralliicola</name>
    <dbReference type="NCBI Taxonomy" id="2283196"/>
    <lineage>
        <taxon>Bacteria</taxon>
        <taxon>Pseudomonadati</taxon>
        <taxon>Pseudomonadota</taxon>
        <taxon>Gammaproteobacteria</taxon>
        <taxon>Oceanospirillales</taxon>
        <taxon>Oceanospirillaceae</taxon>
        <taxon>Motiliproteus</taxon>
    </lineage>
</organism>
<feature type="binding site" evidence="11">
    <location>
        <begin position="478"/>
        <end position="488"/>
    </location>
    <ligand>
        <name>FAD</name>
        <dbReference type="ChEBI" id="CHEBI:57692"/>
    </ligand>
</feature>
<dbReference type="InterPro" id="IPR008255">
    <property type="entry name" value="Pyr_nucl-diS_OxRdtase_2_AS"/>
</dbReference>
<dbReference type="PRINTS" id="PR00368">
    <property type="entry name" value="FADPNR"/>
</dbReference>
<dbReference type="PROSITE" id="PS51354">
    <property type="entry name" value="GLUTAREDOXIN_2"/>
    <property type="match status" value="1"/>
</dbReference>
<dbReference type="GO" id="GO:0032991">
    <property type="term" value="C:protein-containing complex"/>
    <property type="evidence" value="ECO:0007669"/>
    <property type="project" value="UniProtKB-ARBA"/>
</dbReference>
<dbReference type="CDD" id="cd03026">
    <property type="entry name" value="AhpF_NTD_C"/>
    <property type="match status" value="1"/>
</dbReference>
<dbReference type="SUPFAM" id="SSF51905">
    <property type="entry name" value="FAD/NAD(P)-binding domain"/>
    <property type="match status" value="1"/>
</dbReference>
<feature type="domain" description="FAD/NAD(P)-binding" evidence="14">
    <location>
        <begin position="217"/>
        <end position="504"/>
    </location>
</feature>
<dbReference type="PIRSF" id="PIRSF000238">
    <property type="entry name" value="AhpF"/>
    <property type="match status" value="1"/>
</dbReference>
<evidence type="ECO:0000256" key="2">
    <source>
        <dbReference type="ARBA" id="ARBA00011738"/>
    </source>
</evidence>
<dbReference type="RefSeq" id="WP_114695562.1">
    <property type="nucleotide sequence ID" value="NZ_QQOH01000002.1"/>
</dbReference>
<dbReference type="InterPro" id="IPR044141">
    <property type="entry name" value="AhpF_NTD_C"/>
</dbReference>
<dbReference type="Pfam" id="PF13192">
    <property type="entry name" value="Thioredoxin_3"/>
    <property type="match status" value="1"/>
</dbReference>
<keyword evidence="8 12" id="KW-1015">Disulfide bond</keyword>
<feature type="binding site" evidence="11">
    <location>
        <begin position="218"/>
        <end position="233"/>
    </location>
    <ligand>
        <name>FAD</name>
        <dbReference type="ChEBI" id="CHEBI:57692"/>
    </ligand>
</feature>
<evidence type="ECO:0000256" key="10">
    <source>
        <dbReference type="ARBA" id="ARBA00024806"/>
    </source>
</evidence>
<dbReference type="NCBIfam" id="TIGR03140">
    <property type="entry name" value="AhpF"/>
    <property type="match status" value="1"/>
</dbReference>
<evidence type="ECO:0000256" key="13">
    <source>
        <dbReference type="SAM" id="MobiDB-lite"/>
    </source>
</evidence>
<evidence type="ECO:0000256" key="11">
    <source>
        <dbReference type="PIRSR" id="PIRSR000238-1"/>
    </source>
</evidence>
<keyword evidence="7" id="KW-0520">NAD</keyword>
<dbReference type="PRINTS" id="PR00469">
    <property type="entry name" value="PNDRDTASEII"/>
</dbReference>
<evidence type="ECO:0000256" key="3">
    <source>
        <dbReference type="ARBA" id="ARBA00020059"/>
    </source>
</evidence>
<feature type="disulfide bond" description="Redox-active" evidence="12">
    <location>
        <begin position="345"/>
        <end position="348"/>
    </location>
</feature>
<dbReference type="GO" id="GO:0000302">
    <property type="term" value="P:response to reactive oxygen species"/>
    <property type="evidence" value="ECO:0007669"/>
    <property type="project" value="InterPro"/>
</dbReference>
<dbReference type="GO" id="GO:0050660">
    <property type="term" value="F:flavin adenine dinucleotide binding"/>
    <property type="evidence" value="ECO:0007669"/>
    <property type="project" value="InterPro"/>
</dbReference>
<dbReference type="SUPFAM" id="SSF52833">
    <property type="entry name" value="Thioredoxin-like"/>
    <property type="match status" value="2"/>
</dbReference>
<dbReference type="InterPro" id="IPR050097">
    <property type="entry name" value="Ferredoxin-NADP_redctase_2"/>
</dbReference>
<evidence type="ECO:0000256" key="4">
    <source>
        <dbReference type="ARBA" id="ARBA00022630"/>
    </source>
</evidence>
<dbReference type="FunFam" id="3.50.50.60:FF:000007">
    <property type="entry name" value="Alkyl hydroperoxide reductase, F subunit"/>
    <property type="match status" value="1"/>
</dbReference>
<dbReference type="InterPro" id="IPR036188">
    <property type="entry name" value="FAD/NAD-bd_sf"/>
</dbReference>
<evidence type="ECO:0000256" key="8">
    <source>
        <dbReference type="ARBA" id="ARBA00023157"/>
    </source>
</evidence>
<dbReference type="GO" id="GO:0102039">
    <property type="term" value="F:NADH-dependent peroxiredoxin activity"/>
    <property type="evidence" value="ECO:0007669"/>
    <property type="project" value="InterPro"/>
</dbReference>
<keyword evidence="9 12" id="KW-0676">Redox-active center</keyword>
<comment type="function">
    <text evidence="10">Serves to protect the cell against DNA damage by alkyl hydroperoxides. It can use either NADH or NADPH as electron donor for direct reduction of redox dyes or of alkyl hydroperoxides when combined with the AhpC protein.</text>
</comment>
<feature type="compositionally biased region" description="Acidic residues" evidence="13">
    <location>
        <begin position="524"/>
        <end position="533"/>
    </location>
</feature>
<dbReference type="InterPro" id="IPR012081">
    <property type="entry name" value="Alkyl_hydroperoxide_Rdtase_suF"/>
</dbReference>
<dbReference type="CDD" id="cd02974">
    <property type="entry name" value="AhpF_NTD_N"/>
    <property type="match status" value="1"/>
</dbReference>
<protein>
    <recommendedName>
        <fullName evidence="3">Alkyl hydroperoxide reductase subunit F</fullName>
    </recommendedName>
</protein>
<dbReference type="PROSITE" id="PS00573">
    <property type="entry name" value="PYRIDINE_REDOX_2"/>
    <property type="match status" value="1"/>
</dbReference>
<dbReference type="GO" id="GO:0016668">
    <property type="term" value="F:oxidoreductase activity, acting on a sulfur group of donors, NAD(P) as acceptor"/>
    <property type="evidence" value="ECO:0007669"/>
    <property type="project" value="UniProtKB-ARBA"/>
</dbReference>
<evidence type="ECO:0000256" key="7">
    <source>
        <dbReference type="ARBA" id="ARBA00023027"/>
    </source>
</evidence>
<evidence type="ECO:0000313" key="17">
    <source>
        <dbReference type="Proteomes" id="UP000253769"/>
    </source>
</evidence>
<name>A0A369WLH4_9GAMM</name>
<comment type="similarity">
    <text evidence="1">Belongs to the class-II pyridine nucleotide-disulfide oxidoreductase family.</text>
</comment>